<feature type="domain" description="Small ribosomal subunit protein uS10" evidence="3">
    <location>
        <begin position="52"/>
        <end position="147"/>
    </location>
</feature>
<keyword evidence="2" id="KW-0687">Ribonucleoprotein</keyword>
<dbReference type="GO" id="GO:0005761">
    <property type="term" value="C:mitochondrial ribosome"/>
    <property type="evidence" value="ECO:0007669"/>
    <property type="project" value="InterPro"/>
</dbReference>
<dbReference type="PANTHER" id="PTHR13473:SF0">
    <property type="entry name" value="LARGE RIBOSOMAL SUBUNIT PROTEIN ML48"/>
    <property type="match status" value="1"/>
</dbReference>
<dbReference type="SMART" id="SM01403">
    <property type="entry name" value="Ribosomal_S10"/>
    <property type="match status" value="1"/>
</dbReference>
<sequence length="184" mass="21717">MASHLFRRLTALKSIRRANLLNNVPSMSYSKIYEPDYLEALTPKYPIYPPLVVRIRGHDFPILESYQSWIHKVAEAMDFDMEASYPMPARETKVTRYKLKSTVVEAQYLLRMYERDLMISNVPSIRLPIFIRVLEAALPEGVILDIEEYSEEKENYRYIPDKQLLDLKQELEDIQKSKENKSKK</sequence>
<reference evidence="4 5" key="1">
    <citation type="journal article" date="2017" name="Curr. Biol.">
        <title>The Evolution of Venom by Co-option of Single-Copy Genes.</title>
        <authorList>
            <person name="Martinson E.O."/>
            <person name="Mrinalini"/>
            <person name="Kelkar Y.D."/>
            <person name="Chang C.H."/>
            <person name="Werren J.H."/>
        </authorList>
    </citation>
    <scope>NUCLEOTIDE SEQUENCE [LARGE SCALE GENOMIC DNA]</scope>
    <source>
        <strain evidence="4 5">Alberta</strain>
        <tissue evidence="4">Whole body</tissue>
    </source>
</reference>
<evidence type="ECO:0000259" key="3">
    <source>
        <dbReference type="SMART" id="SM01403"/>
    </source>
</evidence>
<dbReference type="Proteomes" id="UP000215335">
    <property type="component" value="Unassembled WGS sequence"/>
</dbReference>
<dbReference type="SUPFAM" id="SSF54999">
    <property type="entry name" value="Ribosomal protein S10"/>
    <property type="match status" value="1"/>
</dbReference>
<gene>
    <name evidence="4" type="ORF">TSAR_001087</name>
</gene>
<dbReference type="STRING" id="543379.A0A232FCT4"/>
<keyword evidence="5" id="KW-1185">Reference proteome</keyword>
<keyword evidence="1" id="KW-0689">Ribosomal protein</keyword>
<accession>A0A232FCT4</accession>
<name>A0A232FCT4_9HYME</name>
<dbReference type="GO" id="GO:1990904">
    <property type="term" value="C:ribonucleoprotein complex"/>
    <property type="evidence" value="ECO:0007669"/>
    <property type="project" value="UniProtKB-KW"/>
</dbReference>
<evidence type="ECO:0000313" key="5">
    <source>
        <dbReference type="Proteomes" id="UP000215335"/>
    </source>
</evidence>
<dbReference type="EMBL" id="NNAY01000458">
    <property type="protein sequence ID" value="OXU28259.1"/>
    <property type="molecule type" value="Genomic_DNA"/>
</dbReference>
<dbReference type="OrthoDB" id="5984298at2759"/>
<protein>
    <recommendedName>
        <fullName evidence="3">Small ribosomal subunit protein uS10 domain-containing protein</fullName>
    </recommendedName>
</protein>
<evidence type="ECO:0000256" key="2">
    <source>
        <dbReference type="ARBA" id="ARBA00023274"/>
    </source>
</evidence>
<evidence type="ECO:0000313" key="4">
    <source>
        <dbReference type="EMBL" id="OXU28259.1"/>
    </source>
</evidence>
<dbReference type="InterPro" id="IPR027486">
    <property type="entry name" value="Ribosomal_uS10_dom"/>
</dbReference>
<evidence type="ECO:0000256" key="1">
    <source>
        <dbReference type="ARBA" id="ARBA00022980"/>
    </source>
</evidence>
<dbReference type="InterPro" id="IPR036838">
    <property type="entry name" value="Ribosomal_uS10_dom_sf"/>
</dbReference>
<organism evidence="4 5">
    <name type="scientific">Trichomalopsis sarcophagae</name>
    <dbReference type="NCBI Taxonomy" id="543379"/>
    <lineage>
        <taxon>Eukaryota</taxon>
        <taxon>Metazoa</taxon>
        <taxon>Ecdysozoa</taxon>
        <taxon>Arthropoda</taxon>
        <taxon>Hexapoda</taxon>
        <taxon>Insecta</taxon>
        <taxon>Pterygota</taxon>
        <taxon>Neoptera</taxon>
        <taxon>Endopterygota</taxon>
        <taxon>Hymenoptera</taxon>
        <taxon>Apocrita</taxon>
        <taxon>Proctotrupomorpha</taxon>
        <taxon>Chalcidoidea</taxon>
        <taxon>Pteromalidae</taxon>
        <taxon>Pteromalinae</taxon>
        <taxon>Trichomalopsis</taxon>
    </lineage>
</organism>
<proteinExistence type="predicted"/>
<dbReference type="AlphaFoldDB" id="A0A232FCT4"/>
<dbReference type="InterPro" id="IPR027487">
    <property type="entry name" value="Ribosomal_mL48"/>
</dbReference>
<comment type="caution">
    <text evidence="4">The sequence shown here is derived from an EMBL/GenBank/DDBJ whole genome shotgun (WGS) entry which is preliminary data.</text>
</comment>
<dbReference type="Pfam" id="PF00338">
    <property type="entry name" value="Ribosomal_S10"/>
    <property type="match status" value="1"/>
</dbReference>
<dbReference type="PANTHER" id="PTHR13473">
    <property type="entry name" value="MITOCHONDRIAL RIBOSOMAL PROTEIN L48"/>
    <property type="match status" value="1"/>
</dbReference>